<dbReference type="InterPro" id="IPR017938">
    <property type="entry name" value="Riboflavin_synthase-like_b-brl"/>
</dbReference>
<dbReference type="Proteomes" id="UP000070299">
    <property type="component" value="Unassembled WGS sequence"/>
</dbReference>
<dbReference type="PROSITE" id="PS00197">
    <property type="entry name" value="2FE2S_FER_1"/>
    <property type="match status" value="1"/>
</dbReference>
<evidence type="ECO:0000256" key="4">
    <source>
        <dbReference type="ARBA" id="ARBA00022714"/>
    </source>
</evidence>
<keyword evidence="9" id="KW-0830">Ubiquinone</keyword>
<dbReference type="InterPro" id="IPR001041">
    <property type="entry name" value="2Fe-2S_ferredoxin-type"/>
</dbReference>
<feature type="domain" description="2Fe-2S ferredoxin-type" evidence="10">
    <location>
        <begin position="228"/>
        <end position="313"/>
    </location>
</feature>
<evidence type="ECO:0000256" key="7">
    <source>
        <dbReference type="ARBA" id="ARBA00023004"/>
    </source>
</evidence>
<organism evidence="12 13">
    <name type="scientific">Paraglaciecola hydrolytica</name>
    <dbReference type="NCBI Taxonomy" id="1799789"/>
    <lineage>
        <taxon>Bacteria</taxon>
        <taxon>Pseudomonadati</taxon>
        <taxon>Pseudomonadota</taxon>
        <taxon>Gammaproteobacteria</taxon>
        <taxon>Alteromonadales</taxon>
        <taxon>Alteromonadaceae</taxon>
        <taxon>Paraglaciecola</taxon>
    </lineage>
</organism>
<dbReference type="InterPro" id="IPR017927">
    <property type="entry name" value="FAD-bd_FR_type"/>
</dbReference>
<dbReference type="PROSITE" id="PS51085">
    <property type="entry name" value="2FE2S_FER_2"/>
    <property type="match status" value="1"/>
</dbReference>
<dbReference type="PROSITE" id="PS51384">
    <property type="entry name" value="FAD_FR"/>
    <property type="match status" value="1"/>
</dbReference>
<evidence type="ECO:0000256" key="1">
    <source>
        <dbReference type="ARBA" id="ARBA00001917"/>
    </source>
</evidence>
<dbReference type="GO" id="GO:0046872">
    <property type="term" value="F:metal ion binding"/>
    <property type="evidence" value="ECO:0007669"/>
    <property type="project" value="UniProtKB-KW"/>
</dbReference>
<evidence type="ECO:0000313" key="12">
    <source>
        <dbReference type="EMBL" id="KXI26749.1"/>
    </source>
</evidence>
<dbReference type="Gene3D" id="3.40.50.80">
    <property type="entry name" value="Nucleotide-binding domain of ferredoxin-NADP reductase (FNR) module"/>
    <property type="match status" value="1"/>
</dbReference>
<sequence>MIEVIISEKSALTQSICRLKLRAKNGSALPKSTPGAHIDVHLPNGIIRQYSLCNEINSSEYEIAVLNEPQGRGGSSYVHESLKVGDTLSISEPKNLFPLDSSAKKTLLMAAGIGITPILSMAEHLLQQGADFSLHYCIKSPEQAAYIERINNSGLAPFTHFHFSQSGRVKLAELIQSAHNDLHLYVCGPAEFNDAVIACASEKNWQLQNIHREYFSAAPIDHSDDGSFEIEINSSGDILTVPADQSMLDVLEDNGYFIPMACAEGVCGTCITGLLSGQADHKDVFMTAEEHAKMDQITPCCSRAKSARLKLDL</sequence>
<protein>
    <submittedName>
        <fullName evidence="12">Vanillate O-demethylase oxidoreductase</fullName>
    </submittedName>
</protein>
<dbReference type="Gene3D" id="3.10.20.30">
    <property type="match status" value="1"/>
</dbReference>
<dbReference type="SUPFAM" id="SSF54292">
    <property type="entry name" value="2Fe-2S ferredoxin-like"/>
    <property type="match status" value="1"/>
</dbReference>
<dbReference type="SUPFAM" id="SSF63380">
    <property type="entry name" value="Riboflavin synthase domain-like"/>
    <property type="match status" value="1"/>
</dbReference>
<feature type="domain" description="FAD-binding FR-type" evidence="11">
    <location>
        <begin position="1"/>
        <end position="100"/>
    </location>
</feature>
<dbReference type="CDD" id="cd06185">
    <property type="entry name" value="PDR_like"/>
    <property type="match status" value="1"/>
</dbReference>
<dbReference type="InterPro" id="IPR050415">
    <property type="entry name" value="MRET"/>
</dbReference>
<keyword evidence="12" id="KW-0808">Transferase</keyword>
<keyword evidence="5" id="KW-0479">Metal-binding</keyword>
<keyword evidence="12" id="KW-0489">Methyltransferase</keyword>
<dbReference type="GO" id="GO:0051537">
    <property type="term" value="F:2 iron, 2 sulfur cluster binding"/>
    <property type="evidence" value="ECO:0007669"/>
    <property type="project" value="UniProtKB-KW"/>
</dbReference>
<keyword evidence="8" id="KW-0411">Iron-sulfur</keyword>
<dbReference type="InterPro" id="IPR036010">
    <property type="entry name" value="2Fe-2S_ferredoxin-like_sf"/>
</dbReference>
<dbReference type="Pfam" id="PF22290">
    <property type="entry name" value="DmmA-like_N"/>
    <property type="match status" value="1"/>
</dbReference>
<dbReference type="InterPro" id="IPR054582">
    <property type="entry name" value="DmmA-like_N"/>
</dbReference>
<dbReference type="Pfam" id="PF00111">
    <property type="entry name" value="Fer2"/>
    <property type="match status" value="1"/>
</dbReference>
<dbReference type="AlphaFoldDB" id="A0A148KKE7"/>
<keyword evidence="6" id="KW-0560">Oxidoreductase</keyword>
<dbReference type="SUPFAM" id="SSF52343">
    <property type="entry name" value="Ferredoxin reductase-like, C-terminal NADP-linked domain"/>
    <property type="match status" value="1"/>
</dbReference>
<dbReference type="Gene3D" id="2.40.30.10">
    <property type="entry name" value="Translation factors"/>
    <property type="match status" value="1"/>
</dbReference>
<evidence type="ECO:0000259" key="10">
    <source>
        <dbReference type="PROSITE" id="PS51085"/>
    </source>
</evidence>
<evidence type="ECO:0000256" key="3">
    <source>
        <dbReference type="ARBA" id="ARBA00022643"/>
    </source>
</evidence>
<evidence type="ECO:0000256" key="5">
    <source>
        <dbReference type="ARBA" id="ARBA00022723"/>
    </source>
</evidence>
<dbReference type="CDD" id="cd00207">
    <property type="entry name" value="fer2"/>
    <property type="match status" value="1"/>
</dbReference>
<dbReference type="GO" id="GO:0032259">
    <property type="term" value="P:methylation"/>
    <property type="evidence" value="ECO:0007669"/>
    <property type="project" value="UniProtKB-KW"/>
</dbReference>
<keyword evidence="3" id="KW-0288">FMN</keyword>
<dbReference type="PRINTS" id="PR00409">
    <property type="entry name" value="PHDIOXRDTASE"/>
</dbReference>
<proteinExistence type="predicted"/>
<dbReference type="PANTHER" id="PTHR47354">
    <property type="entry name" value="NADH OXIDOREDUCTASE HCR"/>
    <property type="match status" value="1"/>
</dbReference>
<dbReference type="InterPro" id="IPR039261">
    <property type="entry name" value="FNR_nucleotide-bd"/>
</dbReference>
<evidence type="ECO:0000256" key="2">
    <source>
        <dbReference type="ARBA" id="ARBA00022630"/>
    </source>
</evidence>
<evidence type="ECO:0000256" key="8">
    <source>
        <dbReference type="ARBA" id="ARBA00023014"/>
    </source>
</evidence>
<dbReference type="PANTHER" id="PTHR47354:SF1">
    <property type="entry name" value="CARNITINE MONOOXYGENASE REDUCTASE SUBUNIT"/>
    <property type="match status" value="1"/>
</dbReference>
<gene>
    <name evidence="12" type="ORF">AX660_02940</name>
</gene>
<name>A0A148KKE7_9ALTE</name>
<evidence type="ECO:0000256" key="9">
    <source>
        <dbReference type="ARBA" id="ARBA00023075"/>
    </source>
</evidence>
<keyword evidence="7" id="KW-0408">Iron</keyword>
<dbReference type="OrthoDB" id="9801223at2"/>
<dbReference type="STRING" id="1799789.AX660_02940"/>
<dbReference type="RefSeq" id="WP_068382155.1">
    <property type="nucleotide sequence ID" value="NZ_LSNE01000020.1"/>
</dbReference>
<evidence type="ECO:0000313" key="13">
    <source>
        <dbReference type="Proteomes" id="UP000070299"/>
    </source>
</evidence>
<evidence type="ECO:0000259" key="11">
    <source>
        <dbReference type="PROSITE" id="PS51384"/>
    </source>
</evidence>
<dbReference type="InterPro" id="IPR012675">
    <property type="entry name" value="Beta-grasp_dom_sf"/>
</dbReference>
<keyword evidence="2" id="KW-0285">Flavoprotein</keyword>
<comment type="caution">
    <text evidence="12">The sequence shown here is derived from an EMBL/GenBank/DDBJ whole genome shotgun (WGS) entry which is preliminary data.</text>
</comment>
<keyword evidence="4" id="KW-0001">2Fe-2S</keyword>
<dbReference type="GO" id="GO:0008168">
    <property type="term" value="F:methyltransferase activity"/>
    <property type="evidence" value="ECO:0007669"/>
    <property type="project" value="UniProtKB-KW"/>
</dbReference>
<dbReference type="InterPro" id="IPR006058">
    <property type="entry name" value="2Fe2S_fd_BS"/>
</dbReference>
<comment type="cofactor">
    <cofactor evidence="1">
        <name>FMN</name>
        <dbReference type="ChEBI" id="CHEBI:58210"/>
    </cofactor>
</comment>
<accession>A0A148KKE7</accession>
<evidence type="ECO:0000256" key="6">
    <source>
        <dbReference type="ARBA" id="ARBA00023002"/>
    </source>
</evidence>
<dbReference type="GO" id="GO:0016491">
    <property type="term" value="F:oxidoreductase activity"/>
    <property type="evidence" value="ECO:0007669"/>
    <property type="project" value="UniProtKB-KW"/>
</dbReference>
<dbReference type="EMBL" id="LSNE01000020">
    <property type="protein sequence ID" value="KXI26749.1"/>
    <property type="molecule type" value="Genomic_DNA"/>
</dbReference>
<reference evidence="13" key="1">
    <citation type="submission" date="2016-02" db="EMBL/GenBank/DDBJ databases">
        <authorList>
            <person name="Schultz-Johansen M."/>
            <person name="Glaring M.A."/>
            <person name="Bech P.K."/>
            <person name="Stougaard P."/>
        </authorList>
    </citation>
    <scope>NUCLEOTIDE SEQUENCE [LARGE SCALE GENOMIC DNA]</scope>
    <source>
        <strain evidence="13">S66</strain>
    </source>
</reference>
<keyword evidence="13" id="KW-1185">Reference proteome</keyword>